<sequence length="260" mass="26914">MSERHHVVTMTLLGLCLGASTACGGGSGTVTGAAPAAPAALARGLDLARSPGPGQSPEPGTSGPGPGASATPGPGSPEGAAPVPEGFKRIGGPANGVTVAVPKEWVALDLTKDDLDKGLKESGLTGPTLEQAKKSLRTLVDNNGIWASDTDSAKTSRNGFPTNLNAFCQAGRQISMEQLISETRSQLEQLNAKVVETKKMRIGSREAARIVYSFETNGVSVRGTQYYVPVAERTCIVTLSTDTGGKQELFDRIGETIRPV</sequence>
<evidence type="ECO:0000313" key="4">
    <source>
        <dbReference type="Proteomes" id="UP001589610"/>
    </source>
</evidence>
<dbReference type="EMBL" id="JBHMBS010000005">
    <property type="protein sequence ID" value="MFB9676464.1"/>
    <property type="molecule type" value="Genomic_DNA"/>
</dbReference>
<comment type="caution">
    <text evidence="3">The sequence shown here is derived from an EMBL/GenBank/DDBJ whole genome shotgun (WGS) entry which is preliminary data.</text>
</comment>
<dbReference type="Gene3D" id="3.40.1000.10">
    <property type="entry name" value="Mog1/PsbP, alpha/beta/alpha sandwich"/>
    <property type="match status" value="1"/>
</dbReference>
<evidence type="ECO:0008006" key="5">
    <source>
        <dbReference type="Google" id="ProtNLM"/>
    </source>
</evidence>
<dbReference type="RefSeq" id="WP_386156537.1">
    <property type="nucleotide sequence ID" value="NZ_JBHMBS010000005.1"/>
</dbReference>
<organism evidence="3 4">
    <name type="scientific">Streptosporangium vulgare</name>
    <dbReference type="NCBI Taxonomy" id="46190"/>
    <lineage>
        <taxon>Bacteria</taxon>
        <taxon>Bacillati</taxon>
        <taxon>Actinomycetota</taxon>
        <taxon>Actinomycetes</taxon>
        <taxon>Streptosporangiales</taxon>
        <taxon>Streptosporangiaceae</taxon>
        <taxon>Streptosporangium</taxon>
    </lineage>
</organism>
<evidence type="ECO:0000313" key="3">
    <source>
        <dbReference type="EMBL" id="MFB9676464.1"/>
    </source>
</evidence>
<feature type="coiled-coil region" evidence="1">
    <location>
        <begin position="173"/>
        <end position="200"/>
    </location>
</feature>
<name>A0ABV5TBR1_9ACTN</name>
<dbReference type="PROSITE" id="PS51257">
    <property type="entry name" value="PROKAR_LIPOPROTEIN"/>
    <property type="match status" value="1"/>
</dbReference>
<evidence type="ECO:0000256" key="1">
    <source>
        <dbReference type="SAM" id="Coils"/>
    </source>
</evidence>
<protein>
    <recommendedName>
        <fullName evidence="5">Lipoprotein</fullName>
    </recommendedName>
</protein>
<feature type="compositionally biased region" description="Low complexity" evidence="2">
    <location>
        <begin position="46"/>
        <end position="85"/>
    </location>
</feature>
<accession>A0ABV5TBR1</accession>
<proteinExistence type="predicted"/>
<feature type="region of interest" description="Disordered" evidence="2">
    <location>
        <begin position="46"/>
        <end position="89"/>
    </location>
</feature>
<reference evidence="3 4" key="1">
    <citation type="submission" date="2024-09" db="EMBL/GenBank/DDBJ databases">
        <authorList>
            <person name="Sun Q."/>
            <person name="Mori K."/>
        </authorList>
    </citation>
    <scope>NUCLEOTIDE SEQUENCE [LARGE SCALE GENOMIC DNA]</scope>
    <source>
        <strain evidence="3 4">JCM 3028</strain>
    </source>
</reference>
<keyword evidence="4" id="KW-1185">Reference proteome</keyword>
<keyword evidence="1" id="KW-0175">Coiled coil</keyword>
<dbReference type="Proteomes" id="UP001589610">
    <property type="component" value="Unassembled WGS sequence"/>
</dbReference>
<gene>
    <name evidence="3" type="ORF">ACFFRH_13290</name>
</gene>
<evidence type="ECO:0000256" key="2">
    <source>
        <dbReference type="SAM" id="MobiDB-lite"/>
    </source>
</evidence>